<proteinExistence type="predicted"/>
<evidence type="ECO:0000256" key="1">
    <source>
        <dbReference type="SAM" id="MobiDB-lite"/>
    </source>
</evidence>
<feature type="compositionally biased region" description="Pro residues" evidence="1">
    <location>
        <begin position="1"/>
        <end position="11"/>
    </location>
</feature>
<dbReference type="InterPro" id="IPR040853">
    <property type="entry name" value="RapA2_cadherin-like"/>
</dbReference>
<keyword evidence="4" id="KW-1185">Reference proteome</keyword>
<feature type="compositionally biased region" description="Low complexity" evidence="1">
    <location>
        <begin position="236"/>
        <end position="254"/>
    </location>
</feature>
<organism evidence="3 4">
    <name type="scientific">Ramlibacter terrae</name>
    <dbReference type="NCBI Taxonomy" id="2732511"/>
    <lineage>
        <taxon>Bacteria</taxon>
        <taxon>Pseudomonadati</taxon>
        <taxon>Pseudomonadota</taxon>
        <taxon>Betaproteobacteria</taxon>
        <taxon>Burkholderiales</taxon>
        <taxon>Comamonadaceae</taxon>
        <taxon>Ramlibacter</taxon>
    </lineage>
</organism>
<feature type="compositionally biased region" description="Basic residues" evidence="1">
    <location>
        <begin position="185"/>
        <end position="197"/>
    </location>
</feature>
<reference evidence="3 4" key="2">
    <citation type="submission" date="2020-05" db="EMBL/GenBank/DDBJ databases">
        <authorList>
            <person name="Khan S.A."/>
            <person name="Jeon C.O."/>
            <person name="Chun B.H."/>
        </authorList>
    </citation>
    <scope>NUCLEOTIDE SEQUENCE [LARGE SCALE GENOMIC DNA]</scope>
    <source>
        <strain evidence="3 4">H242</strain>
    </source>
</reference>
<dbReference type="Proteomes" id="UP000500826">
    <property type="component" value="Chromosome"/>
</dbReference>
<reference evidence="3 4" key="1">
    <citation type="submission" date="2020-05" db="EMBL/GenBank/DDBJ databases">
        <title>Ramlibacter rhizophilus sp. nov., isolated from rhizosphere soil of national flower Mugunghwa from South Korea.</title>
        <authorList>
            <person name="Zheng-Fei Y."/>
            <person name="Huan T."/>
        </authorList>
    </citation>
    <scope>NUCLEOTIDE SEQUENCE [LARGE SCALE GENOMIC DNA]</scope>
    <source>
        <strain evidence="3 4">H242</strain>
    </source>
</reference>
<accession>A0ABX6P2B2</accession>
<gene>
    <name evidence="3" type="ORF">HK414_02830</name>
</gene>
<protein>
    <recommendedName>
        <fullName evidence="2">RapA2 cadherin-like domain-containing protein</fullName>
    </recommendedName>
</protein>
<feature type="domain" description="RapA2 cadherin-like" evidence="2">
    <location>
        <begin position="127"/>
        <end position="180"/>
    </location>
</feature>
<evidence type="ECO:0000259" key="2">
    <source>
        <dbReference type="Pfam" id="PF17803"/>
    </source>
</evidence>
<dbReference type="Pfam" id="PF17803">
    <property type="entry name" value="Cadherin_4"/>
    <property type="match status" value="1"/>
</dbReference>
<evidence type="ECO:0000313" key="4">
    <source>
        <dbReference type="Proteomes" id="UP000500826"/>
    </source>
</evidence>
<evidence type="ECO:0000313" key="3">
    <source>
        <dbReference type="EMBL" id="QJW83468.1"/>
    </source>
</evidence>
<feature type="region of interest" description="Disordered" evidence="1">
    <location>
        <begin position="185"/>
        <end position="310"/>
    </location>
</feature>
<name>A0ABX6P2B2_9BURK</name>
<feature type="compositionally biased region" description="Basic residues" evidence="1">
    <location>
        <begin position="298"/>
        <end position="310"/>
    </location>
</feature>
<sequence>MGPAAPAPGPEVPAGTAPPLQVTPGAQTALEDGVLVFSGTAGNAISVSDADSAVLTTTLNVSTGTLTLTDLRGVSITGNGTDSVTLRGSPAAINRALEGMAYRPLPDDTTTATLTVITSDETRSVGASVQIGVQPMPDAPVGTDDAANTRENTAVRIPVGTLLANDTDSDGGVLSITGVGGARWRHRRAGRRQRRLHAVPGLHRQGRLQLRAERRPGAAPTPCAWSSPSPAPMRPIPRSSAAPAAAPGPKTAPSRARCAPPTPTGCALPPSRWSARRSMAPPSSTRAPASGPHAGARLQRRRQLRRARDR</sequence>
<dbReference type="EMBL" id="CP053418">
    <property type="protein sequence ID" value="QJW83468.1"/>
    <property type="molecule type" value="Genomic_DNA"/>
</dbReference>
<feature type="region of interest" description="Disordered" evidence="1">
    <location>
        <begin position="1"/>
        <end position="21"/>
    </location>
</feature>